<evidence type="ECO:0000256" key="2">
    <source>
        <dbReference type="ARBA" id="ARBA00022490"/>
    </source>
</evidence>
<evidence type="ECO:0000256" key="7">
    <source>
        <dbReference type="HAMAP-Rule" id="MF_00444"/>
    </source>
</evidence>
<evidence type="ECO:0000256" key="8">
    <source>
        <dbReference type="PROSITE-ProRule" id="PRU10086"/>
    </source>
</evidence>
<sequence length="195" mass="20960">MAEPTLAPSVFDRLLRDRIIWLGSEVRDDNANEIAAKLLLLAAEDAKKDIFLYVNSPGGSITAGMAIYDTMQFVPNDIVTVGIGMAASMGQLLLTAGTKGKRYITPNARVLLHQPHGGFGGTASDIQTQAQLILDMKKRLAEITAEQTGKSVAQINADGDRDRWFNAREALEYGFVDHIRESALDVAGGGGTDQA</sequence>
<dbReference type="GO" id="GO:0004252">
    <property type="term" value="F:serine-type endopeptidase activity"/>
    <property type="evidence" value="ECO:0007669"/>
    <property type="project" value="UniProtKB-UniRule"/>
</dbReference>
<dbReference type="GO" id="GO:0009368">
    <property type="term" value="C:endopeptidase Clp complex"/>
    <property type="evidence" value="ECO:0007669"/>
    <property type="project" value="TreeGrafter"/>
</dbReference>
<dbReference type="GO" id="GO:0006515">
    <property type="term" value="P:protein quality control for misfolded or incompletely synthesized proteins"/>
    <property type="evidence" value="ECO:0007669"/>
    <property type="project" value="TreeGrafter"/>
</dbReference>
<dbReference type="Pfam" id="PF00574">
    <property type="entry name" value="CLP_protease"/>
    <property type="match status" value="1"/>
</dbReference>
<dbReference type="GO" id="GO:0005737">
    <property type="term" value="C:cytoplasm"/>
    <property type="evidence" value="ECO:0007669"/>
    <property type="project" value="UniProtKB-SubCell"/>
</dbReference>
<dbReference type="Gene3D" id="3.90.226.10">
    <property type="entry name" value="2-enoyl-CoA Hydratase, Chain A, domain 1"/>
    <property type="match status" value="1"/>
</dbReference>
<keyword evidence="11" id="KW-1185">Reference proteome</keyword>
<keyword evidence="4 7" id="KW-0378">Hydrolase</keyword>
<dbReference type="NCBIfam" id="NF001368">
    <property type="entry name" value="PRK00277.1"/>
    <property type="match status" value="1"/>
</dbReference>
<comment type="function">
    <text evidence="7">Cleaves peptides in various proteins in a process that requires ATP hydrolysis. Has a chymotrypsin-like activity. Plays a major role in the degradation of misfolded proteins.</text>
</comment>
<dbReference type="HAMAP" id="MF_00444">
    <property type="entry name" value="ClpP"/>
    <property type="match status" value="1"/>
</dbReference>
<dbReference type="CDD" id="cd07017">
    <property type="entry name" value="S14_ClpP_2"/>
    <property type="match status" value="1"/>
</dbReference>
<dbReference type="InterPro" id="IPR033135">
    <property type="entry name" value="ClpP_His_AS"/>
</dbReference>
<keyword evidence="3 7" id="KW-0645">Protease</keyword>
<dbReference type="NCBIfam" id="NF009205">
    <property type="entry name" value="PRK12553.1"/>
    <property type="match status" value="1"/>
</dbReference>
<reference evidence="10 11" key="1">
    <citation type="submission" date="2019-01" db="EMBL/GenBank/DDBJ databases">
        <title>Agromyces.</title>
        <authorList>
            <person name="Li J."/>
        </authorList>
    </citation>
    <scope>NUCLEOTIDE SEQUENCE [LARGE SCALE GENOMIC DNA]</scope>
    <source>
        <strain evidence="10 11">DSM 15934</strain>
    </source>
</reference>
<evidence type="ECO:0000256" key="9">
    <source>
        <dbReference type="RuleBase" id="RU003567"/>
    </source>
</evidence>
<comment type="similarity">
    <text evidence="1 7 9">Belongs to the peptidase S14 family.</text>
</comment>
<protein>
    <recommendedName>
        <fullName evidence="7 9">ATP-dependent Clp protease proteolytic subunit</fullName>
        <ecNumber evidence="7">3.4.21.92</ecNumber>
    </recommendedName>
    <alternativeName>
        <fullName evidence="7">Endopeptidase Clp</fullName>
    </alternativeName>
</protein>
<evidence type="ECO:0000256" key="5">
    <source>
        <dbReference type="ARBA" id="ARBA00022825"/>
    </source>
</evidence>
<dbReference type="GO" id="GO:0004176">
    <property type="term" value="F:ATP-dependent peptidase activity"/>
    <property type="evidence" value="ECO:0007669"/>
    <property type="project" value="InterPro"/>
</dbReference>
<dbReference type="PANTHER" id="PTHR10381">
    <property type="entry name" value="ATP-DEPENDENT CLP PROTEASE PROTEOLYTIC SUBUNIT"/>
    <property type="match status" value="1"/>
</dbReference>
<dbReference type="PANTHER" id="PTHR10381:SF70">
    <property type="entry name" value="ATP-DEPENDENT CLP PROTEASE PROTEOLYTIC SUBUNIT"/>
    <property type="match status" value="1"/>
</dbReference>
<dbReference type="Proteomes" id="UP000293865">
    <property type="component" value="Unassembled WGS sequence"/>
</dbReference>
<dbReference type="AlphaFoldDB" id="A0A4Q2L089"/>
<comment type="subunit">
    <text evidence="7">Fourteen ClpP subunits assemble into 2 heptameric rings which stack back to back to give a disk-like structure with a central cavity, resembling the structure of eukaryotic proteasomes.</text>
</comment>
<evidence type="ECO:0000256" key="6">
    <source>
        <dbReference type="ARBA" id="ARBA00034021"/>
    </source>
</evidence>
<name>A0A4Q2L089_9MICO</name>
<feature type="active site" evidence="7 8">
    <location>
        <position position="113"/>
    </location>
</feature>
<dbReference type="EMBL" id="SDPN01000020">
    <property type="protein sequence ID" value="RXZ69612.1"/>
    <property type="molecule type" value="Genomic_DNA"/>
</dbReference>
<evidence type="ECO:0000313" key="11">
    <source>
        <dbReference type="Proteomes" id="UP000293865"/>
    </source>
</evidence>
<dbReference type="InterPro" id="IPR023562">
    <property type="entry name" value="ClpP/TepA"/>
</dbReference>
<dbReference type="FunFam" id="3.90.226.10:FF:000002">
    <property type="entry name" value="ATP-dependent Clp protease proteolytic subunit"/>
    <property type="match status" value="1"/>
</dbReference>
<feature type="active site" description="Nucleophile" evidence="7">
    <location>
        <position position="88"/>
    </location>
</feature>
<evidence type="ECO:0000313" key="10">
    <source>
        <dbReference type="EMBL" id="RXZ69612.1"/>
    </source>
</evidence>
<evidence type="ECO:0000256" key="1">
    <source>
        <dbReference type="ARBA" id="ARBA00007039"/>
    </source>
</evidence>
<keyword evidence="2 7" id="KW-0963">Cytoplasm</keyword>
<dbReference type="PROSITE" id="PS00382">
    <property type="entry name" value="CLP_PROTEASE_HIS"/>
    <property type="match status" value="1"/>
</dbReference>
<keyword evidence="5 7" id="KW-0720">Serine protease</keyword>
<dbReference type="SUPFAM" id="SSF52096">
    <property type="entry name" value="ClpP/crotonase"/>
    <property type="match status" value="1"/>
</dbReference>
<dbReference type="PRINTS" id="PR00127">
    <property type="entry name" value="CLPPROTEASEP"/>
</dbReference>
<gene>
    <name evidence="7" type="primary">clpP</name>
    <name evidence="10" type="ORF">ESP51_11925</name>
</gene>
<proteinExistence type="inferred from homology"/>
<dbReference type="GO" id="GO:0051117">
    <property type="term" value="F:ATPase binding"/>
    <property type="evidence" value="ECO:0007669"/>
    <property type="project" value="TreeGrafter"/>
</dbReference>
<dbReference type="InterPro" id="IPR001907">
    <property type="entry name" value="ClpP"/>
</dbReference>
<organism evidence="10 11">
    <name type="scientific">Agromyces albus</name>
    <dbReference type="NCBI Taxonomy" id="205332"/>
    <lineage>
        <taxon>Bacteria</taxon>
        <taxon>Bacillati</taxon>
        <taxon>Actinomycetota</taxon>
        <taxon>Actinomycetes</taxon>
        <taxon>Micrococcales</taxon>
        <taxon>Microbacteriaceae</taxon>
        <taxon>Agromyces</taxon>
    </lineage>
</organism>
<evidence type="ECO:0000256" key="3">
    <source>
        <dbReference type="ARBA" id="ARBA00022670"/>
    </source>
</evidence>
<dbReference type="InterPro" id="IPR029045">
    <property type="entry name" value="ClpP/crotonase-like_dom_sf"/>
</dbReference>
<evidence type="ECO:0000256" key="4">
    <source>
        <dbReference type="ARBA" id="ARBA00022801"/>
    </source>
</evidence>
<dbReference type="RefSeq" id="WP_129521121.1">
    <property type="nucleotide sequence ID" value="NZ_JAUSWX010000001.1"/>
</dbReference>
<accession>A0A4Q2L089</accession>
<comment type="catalytic activity">
    <reaction evidence="6 7 8">
        <text>Hydrolysis of proteins to small peptides in the presence of ATP and magnesium. alpha-casein is the usual test substrate. In the absence of ATP, only oligopeptides shorter than five residues are hydrolyzed (such as succinyl-Leu-Tyr-|-NHMec, and Leu-Tyr-Leu-|-Tyr-Trp, in which cleavage of the -Tyr-|-Leu- and -Tyr-|-Trp bonds also occurs).</text>
        <dbReference type="EC" id="3.4.21.92"/>
    </reaction>
</comment>
<dbReference type="EC" id="3.4.21.92" evidence="7"/>
<dbReference type="OrthoDB" id="9802800at2"/>
<comment type="subcellular location">
    <subcellularLocation>
        <location evidence="7">Cytoplasm</location>
    </subcellularLocation>
</comment>
<comment type="caution">
    <text evidence="10">The sequence shown here is derived from an EMBL/GenBank/DDBJ whole genome shotgun (WGS) entry which is preliminary data.</text>
</comment>